<dbReference type="Gene3D" id="3.30.70.20">
    <property type="match status" value="1"/>
</dbReference>
<feature type="region of interest" description="Disordered" evidence="1">
    <location>
        <begin position="66"/>
        <end position="93"/>
    </location>
</feature>
<gene>
    <name evidence="4" type="ORF">Mkiyose1413_13550</name>
    <name evidence="3" type="ORF">SRL2020028_46590</name>
</gene>
<dbReference type="EMBL" id="BRXE01000083">
    <property type="protein sequence ID" value="GLB85403.1"/>
    <property type="molecule type" value="Genomic_DNA"/>
</dbReference>
<proteinExistence type="predicted"/>
<organism evidence="4 5">
    <name type="scientific">Mycobacterium kiyosense</name>
    <dbReference type="NCBI Taxonomy" id="2871094"/>
    <lineage>
        <taxon>Bacteria</taxon>
        <taxon>Bacillati</taxon>
        <taxon>Actinomycetota</taxon>
        <taxon>Actinomycetes</taxon>
        <taxon>Mycobacteriales</taxon>
        <taxon>Mycobacteriaceae</taxon>
        <taxon>Mycobacterium</taxon>
    </lineage>
</organism>
<dbReference type="InterPro" id="IPR036388">
    <property type="entry name" value="WH-like_DNA-bd_sf"/>
</dbReference>
<dbReference type="Gene3D" id="1.10.10.10">
    <property type="entry name" value="Winged helix-like DNA-binding domain superfamily/Winged helix DNA-binding domain"/>
    <property type="match status" value="1"/>
</dbReference>
<feature type="domain" description="4Fe-4S ferredoxin-type" evidence="2">
    <location>
        <begin position="1"/>
        <end position="22"/>
    </location>
</feature>
<sequence>MMMDCDACEPVCPVEAIHHEDHLPDDLHPHLADNEAFCNETLPGRDAPLGSPRGAAKVGPLGVDAPLVASRPKADKSRRGAVPVSEKAGPGEDAGRRRAVLRVLRASPNPLSILNIAEELGVHPNTVRFHLESLVRDGQVQQVQPARRGPGRPPLMFAAVRQMDRGGTRHYRLLAEILTNGIAAEEDSSGRALAAGREWGKRLEAPPVTSVADSIDHLVDLLDGLGFAPERREAEGKTQVGLRHCPFLELAETRSTVVCPVHLGLMRGALETWAAPVTVERLEAFVEPDLCLAHLQGVPA</sequence>
<comment type="caution">
    <text evidence="4">The sequence shown here is derived from an EMBL/GenBank/DDBJ whole genome shotgun (WGS) entry which is preliminary data.</text>
</comment>
<reference evidence="4" key="1">
    <citation type="submission" date="2022-08" db="EMBL/GenBank/DDBJ databases">
        <title>Mycobacterium kiyosense sp. nov., scotochromogenic slow-glowing species isolated from respiratory specimens.</title>
        <authorList>
            <person name="Fukano H."/>
            <person name="Kazumi Y."/>
            <person name="Sakagami N."/>
            <person name="Ato M."/>
            <person name="Mitarai S."/>
            <person name="Hoshino Y."/>
        </authorList>
    </citation>
    <scope>NUCLEOTIDE SEQUENCE</scope>
    <source>
        <strain evidence="4">1413</strain>
        <strain evidence="3">SRL2020-028</strain>
    </source>
</reference>
<dbReference type="InterPro" id="IPR017896">
    <property type="entry name" value="4Fe4S_Fe-S-bd"/>
</dbReference>
<evidence type="ECO:0000313" key="5">
    <source>
        <dbReference type="Proteomes" id="UP001064782"/>
    </source>
</evidence>
<name>A0A9P3Q4I3_9MYCO</name>
<evidence type="ECO:0000313" key="3">
    <source>
        <dbReference type="EMBL" id="GLB85403.1"/>
    </source>
</evidence>
<dbReference type="PROSITE" id="PS51379">
    <property type="entry name" value="4FE4S_FER_2"/>
    <property type="match status" value="1"/>
</dbReference>
<accession>A0A9P3Q4I3</accession>
<dbReference type="AlphaFoldDB" id="A0A9P3Q4I3"/>
<keyword evidence="5" id="KW-1185">Reference proteome</keyword>
<protein>
    <recommendedName>
        <fullName evidence="2">4Fe-4S ferredoxin-type domain-containing protein</fullName>
    </recommendedName>
</protein>
<evidence type="ECO:0000259" key="2">
    <source>
        <dbReference type="PROSITE" id="PS51379"/>
    </source>
</evidence>
<dbReference type="Proteomes" id="UP001064782">
    <property type="component" value="Unassembled WGS sequence"/>
</dbReference>
<dbReference type="Pfam" id="PF12840">
    <property type="entry name" value="HTH_20"/>
    <property type="match status" value="1"/>
</dbReference>
<dbReference type="EMBL" id="BRZI01000005">
    <property type="protein sequence ID" value="GLD29472.1"/>
    <property type="molecule type" value="Genomic_DNA"/>
</dbReference>
<dbReference type="SUPFAM" id="SSF46785">
    <property type="entry name" value="Winged helix' DNA-binding domain"/>
    <property type="match status" value="1"/>
</dbReference>
<dbReference type="InterPro" id="IPR036390">
    <property type="entry name" value="WH_DNA-bd_sf"/>
</dbReference>
<evidence type="ECO:0000313" key="4">
    <source>
        <dbReference type="EMBL" id="GLD29472.1"/>
    </source>
</evidence>
<evidence type="ECO:0000256" key="1">
    <source>
        <dbReference type="SAM" id="MobiDB-lite"/>
    </source>
</evidence>
<dbReference type="Proteomes" id="UP001165663">
    <property type="component" value="Unassembled WGS sequence"/>
</dbReference>